<gene>
    <name evidence="5" type="ORF">GCM10010326_78580</name>
</gene>
<reference evidence="6" key="1">
    <citation type="journal article" date="2019" name="Int. J. Syst. Evol. Microbiol.">
        <title>The Global Catalogue of Microorganisms (GCM) 10K type strain sequencing project: providing services to taxonomists for standard genome sequencing and annotation.</title>
        <authorList>
            <consortium name="The Broad Institute Genomics Platform"/>
            <consortium name="The Broad Institute Genome Sequencing Center for Infectious Disease"/>
            <person name="Wu L."/>
            <person name="Ma J."/>
        </authorList>
    </citation>
    <scope>NUCLEOTIDE SEQUENCE [LARGE SCALE GENOMIC DNA]</scope>
    <source>
        <strain evidence="6">JCM 4594</strain>
    </source>
</reference>
<keyword evidence="6" id="KW-1185">Reference proteome</keyword>
<keyword evidence="1" id="KW-0808">Transferase</keyword>
<keyword evidence="2 5" id="KW-0418">Kinase</keyword>
<dbReference type="Pfam" id="PF08544">
    <property type="entry name" value="GHMP_kinases_C"/>
    <property type="match status" value="1"/>
</dbReference>
<accession>A0ABQ3B0U4</accession>
<comment type="caution">
    <text evidence="5">The sequence shown here is derived from an EMBL/GenBank/DDBJ whole genome shotgun (WGS) entry which is preliminary data.</text>
</comment>
<protein>
    <submittedName>
        <fullName evidence="5">Kinase</fullName>
    </submittedName>
</protein>
<evidence type="ECO:0000256" key="1">
    <source>
        <dbReference type="ARBA" id="ARBA00022679"/>
    </source>
</evidence>
<dbReference type="InterPro" id="IPR013750">
    <property type="entry name" value="GHMP_kinase_C_dom"/>
</dbReference>
<dbReference type="GO" id="GO:0016301">
    <property type="term" value="F:kinase activity"/>
    <property type="evidence" value="ECO:0007669"/>
    <property type="project" value="UniProtKB-KW"/>
</dbReference>
<evidence type="ECO:0000259" key="4">
    <source>
        <dbReference type="Pfam" id="PF08544"/>
    </source>
</evidence>
<dbReference type="PIRSF" id="PIRSF033887">
    <property type="entry name" value="PduX"/>
    <property type="match status" value="1"/>
</dbReference>
<evidence type="ECO:0000313" key="5">
    <source>
        <dbReference type="EMBL" id="GGY72853.1"/>
    </source>
</evidence>
<dbReference type="InterPro" id="IPR020568">
    <property type="entry name" value="Ribosomal_Su5_D2-typ_SF"/>
</dbReference>
<name>A0ABQ3B0U4_9ACTN</name>
<feature type="domain" description="GHMP kinase N-terminal" evidence="3">
    <location>
        <begin position="30"/>
        <end position="95"/>
    </location>
</feature>
<sequence>MAAWSTATFRHVPGTTQVDVHPAHKWKAARIARSALRAAGVLDGGHLTVHSELPEGKGLASSSADLVATARAVAAAVGTHFRAEDIESLMREIEPSDGVMYDEIVSFDHRNVRMRERLGALPSMIIVAHDEGGQVDTVHYNEAAGAHTDEERHEYARLLMTLGGAVRDGDLAAVGRVATRSAELNARRNPRRYLGELQRLAKEVGALGVVCAHSGTVLGILIDHADPDAAAKTEAALAGCAALPGRTDVHRSLGHEDDDWSRLGALHLTHHQRM</sequence>
<dbReference type="InterPro" id="IPR006204">
    <property type="entry name" value="GHMP_kinase_N_dom"/>
</dbReference>
<evidence type="ECO:0000313" key="6">
    <source>
        <dbReference type="Proteomes" id="UP000600946"/>
    </source>
</evidence>
<proteinExistence type="predicted"/>
<dbReference type="EMBL" id="BMUU01000034">
    <property type="protein sequence ID" value="GGY72853.1"/>
    <property type="molecule type" value="Genomic_DNA"/>
</dbReference>
<evidence type="ECO:0000256" key="2">
    <source>
        <dbReference type="ARBA" id="ARBA00022777"/>
    </source>
</evidence>
<evidence type="ECO:0000259" key="3">
    <source>
        <dbReference type="Pfam" id="PF00288"/>
    </source>
</evidence>
<dbReference type="InterPro" id="IPR014721">
    <property type="entry name" value="Ribsml_uS5_D2-typ_fold_subgr"/>
</dbReference>
<dbReference type="SUPFAM" id="SSF54211">
    <property type="entry name" value="Ribosomal protein S5 domain 2-like"/>
    <property type="match status" value="1"/>
</dbReference>
<dbReference type="Pfam" id="PF00288">
    <property type="entry name" value="GHMP_kinases_N"/>
    <property type="match status" value="1"/>
</dbReference>
<dbReference type="Gene3D" id="3.30.230.10">
    <property type="match status" value="1"/>
</dbReference>
<organism evidence="5 6">
    <name type="scientific">Streptomyces xanthochromogenes</name>
    <dbReference type="NCBI Taxonomy" id="67384"/>
    <lineage>
        <taxon>Bacteria</taxon>
        <taxon>Bacillati</taxon>
        <taxon>Actinomycetota</taxon>
        <taxon>Actinomycetes</taxon>
        <taxon>Kitasatosporales</taxon>
        <taxon>Streptomycetaceae</taxon>
        <taxon>Streptomyces</taxon>
    </lineage>
</organism>
<feature type="domain" description="GHMP kinase C-terminal" evidence="4">
    <location>
        <begin position="165"/>
        <end position="231"/>
    </location>
</feature>
<dbReference type="InterPro" id="IPR012363">
    <property type="entry name" value="PduX"/>
</dbReference>
<dbReference type="Proteomes" id="UP000600946">
    <property type="component" value="Unassembled WGS sequence"/>
</dbReference>